<dbReference type="SUPFAM" id="SSF54160">
    <property type="entry name" value="Chromo domain-like"/>
    <property type="match status" value="1"/>
</dbReference>
<dbReference type="InterPro" id="IPR023779">
    <property type="entry name" value="Chromodomain_CS"/>
</dbReference>
<evidence type="ECO:0000259" key="3">
    <source>
        <dbReference type="PROSITE" id="PS50013"/>
    </source>
</evidence>
<dbReference type="InterPro" id="IPR000953">
    <property type="entry name" value="Chromo/chromo_shadow_dom"/>
</dbReference>
<proteinExistence type="predicted"/>
<evidence type="ECO:0000313" key="4">
    <source>
        <dbReference type="EMBL" id="CAH3151814.1"/>
    </source>
</evidence>
<dbReference type="Proteomes" id="UP001159405">
    <property type="component" value="Unassembled WGS sequence"/>
</dbReference>
<evidence type="ECO:0000256" key="2">
    <source>
        <dbReference type="ARBA" id="ARBA00023242"/>
    </source>
</evidence>
<accession>A0ABN8PVW1</accession>
<sequence>MADRSQGKRVSYDILNNLTTVDLLYEEKSKKKTSSKNILGVYQAERLITSKQDGDETKYLVKWKGYSSFENTWEPEEHLSPLLLRYFASPKPELAIIQENVDRLRHGILECLRHKSPEQRITMEFRHDVFKYLFHSKGRKSPEKNWTLYEEGDFSKCQLPNQWNCVFDKHGDGYRMRFPVKMRTLLGLSPKSHVKLGDKVVEKPRVYIEKVSIKFIKVPSSC</sequence>
<feature type="domain" description="Chromo" evidence="3">
    <location>
        <begin position="42"/>
        <end position="79"/>
    </location>
</feature>
<comment type="caution">
    <text evidence="4">The sequence shown here is derived from an EMBL/GenBank/DDBJ whole genome shotgun (WGS) entry which is preliminary data.</text>
</comment>
<reference evidence="4 5" key="1">
    <citation type="submission" date="2022-05" db="EMBL/GenBank/DDBJ databases">
        <authorList>
            <consortium name="Genoscope - CEA"/>
            <person name="William W."/>
        </authorList>
    </citation>
    <scope>NUCLEOTIDE SEQUENCE [LARGE SCALE GENOMIC DNA]</scope>
</reference>
<comment type="subcellular location">
    <subcellularLocation>
        <location evidence="1">Nucleus</location>
    </subcellularLocation>
</comment>
<dbReference type="EMBL" id="CALNXK010000092">
    <property type="protein sequence ID" value="CAH3151814.1"/>
    <property type="molecule type" value="Genomic_DNA"/>
</dbReference>
<gene>
    <name evidence="4" type="ORF">PLOB_00048768</name>
</gene>
<name>A0ABN8PVW1_9CNID</name>
<keyword evidence="5" id="KW-1185">Reference proteome</keyword>
<organism evidence="4 5">
    <name type="scientific">Porites lobata</name>
    <dbReference type="NCBI Taxonomy" id="104759"/>
    <lineage>
        <taxon>Eukaryota</taxon>
        <taxon>Metazoa</taxon>
        <taxon>Cnidaria</taxon>
        <taxon>Anthozoa</taxon>
        <taxon>Hexacorallia</taxon>
        <taxon>Scleractinia</taxon>
        <taxon>Fungiina</taxon>
        <taxon>Poritidae</taxon>
        <taxon>Porites</taxon>
    </lineage>
</organism>
<dbReference type="InterPro" id="IPR051219">
    <property type="entry name" value="Heterochromatin_chromo-domain"/>
</dbReference>
<dbReference type="PANTHER" id="PTHR22812">
    <property type="entry name" value="CHROMOBOX PROTEIN"/>
    <property type="match status" value="1"/>
</dbReference>
<dbReference type="PROSITE" id="PS50013">
    <property type="entry name" value="CHROMO_2"/>
    <property type="match status" value="1"/>
</dbReference>
<dbReference type="InterPro" id="IPR023780">
    <property type="entry name" value="Chromo_domain"/>
</dbReference>
<dbReference type="SMART" id="SM00298">
    <property type="entry name" value="CHROMO"/>
    <property type="match status" value="1"/>
</dbReference>
<dbReference type="Pfam" id="PF00385">
    <property type="entry name" value="Chromo"/>
    <property type="match status" value="1"/>
</dbReference>
<dbReference type="CDD" id="cd00024">
    <property type="entry name" value="CD_CSD"/>
    <property type="match status" value="1"/>
</dbReference>
<dbReference type="Gene3D" id="2.40.50.40">
    <property type="match status" value="1"/>
</dbReference>
<dbReference type="PROSITE" id="PS00598">
    <property type="entry name" value="CHROMO_1"/>
    <property type="match status" value="1"/>
</dbReference>
<protein>
    <recommendedName>
        <fullName evidence="3">Chromo domain-containing protein</fullName>
    </recommendedName>
</protein>
<evidence type="ECO:0000313" key="5">
    <source>
        <dbReference type="Proteomes" id="UP001159405"/>
    </source>
</evidence>
<evidence type="ECO:0000256" key="1">
    <source>
        <dbReference type="ARBA" id="ARBA00004123"/>
    </source>
</evidence>
<keyword evidence="2" id="KW-0539">Nucleus</keyword>
<dbReference type="InterPro" id="IPR016197">
    <property type="entry name" value="Chromo-like_dom_sf"/>
</dbReference>